<proteinExistence type="inferred from homology"/>
<comment type="subcellular location">
    <subcellularLocation>
        <location evidence="1">Cytoplasm</location>
    </subcellularLocation>
</comment>
<protein>
    <submittedName>
        <fullName evidence="4">Uncharacterized protein</fullName>
    </submittedName>
</protein>
<dbReference type="GO" id="GO:0007266">
    <property type="term" value="P:Rho protein signal transduction"/>
    <property type="evidence" value="ECO:0007669"/>
    <property type="project" value="InterPro"/>
</dbReference>
<dbReference type="SUPFAM" id="SSF81296">
    <property type="entry name" value="E set domains"/>
    <property type="match status" value="1"/>
</dbReference>
<evidence type="ECO:0000256" key="3">
    <source>
        <dbReference type="ARBA" id="ARBA00022490"/>
    </source>
</evidence>
<organism evidence="4 5">
    <name type="scientific">Anaeramoeba ignava</name>
    <name type="common">Anaerobic marine amoeba</name>
    <dbReference type="NCBI Taxonomy" id="1746090"/>
    <lineage>
        <taxon>Eukaryota</taxon>
        <taxon>Metamonada</taxon>
        <taxon>Anaeramoebidae</taxon>
        <taxon>Anaeramoeba</taxon>
    </lineage>
</organism>
<evidence type="ECO:0000256" key="2">
    <source>
        <dbReference type="ARBA" id="ARBA00009758"/>
    </source>
</evidence>
<name>A0A9Q0LMM0_ANAIG</name>
<keyword evidence="3" id="KW-0963">Cytoplasm</keyword>
<dbReference type="AlphaFoldDB" id="A0A9Q0LMM0"/>
<accession>A0A9Q0LMM0</accession>
<dbReference type="GO" id="GO:0005094">
    <property type="term" value="F:Rho GDP-dissociation inhibitor activity"/>
    <property type="evidence" value="ECO:0007669"/>
    <property type="project" value="InterPro"/>
</dbReference>
<dbReference type="InterPro" id="IPR000406">
    <property type="entry name" value="Rho_GDI"/>
</dbReference>
<keyword evidence="5" id="KW-1185">Reference proteome</keyword>
<dbReference type="Pfam" id="PF02115">
    <property type="entry name" value="Rho_GDI"/>
    <property type="match status" value="1"/>
</dbReference>
<evidence type="ECO:0000313" key="4">
    <source>
        <dbReference type="EMBL" id="KAJ5076326.1"/>
    </source>
</evidence>
<dbReference type="InterPro" id="IPR024792">
    <property type="entry name" value="RhoGDI_dom_sf"/>
</dbReference>
<dbReference type="InterPro" id="IPR014756">
    <property type="entry name" value="Ig_E-set"/>
</dbReference>
<evidence type="ECO:0000256" key="1">
    <source>
        <dbReference type="ARBA" id="ARBA00004496"/>
    </source>
</evidence>
<evidence type="ECO:0000313" key="5">
    <source>
        <dbReference type="Proteomes" id="UP001149090"/>
    </source>
</evidence>
<gene>
    <name evidence="4" type="ORF">M0811_06325</name>
</gene>
<dbReference type="OrthoDB" id="1683373at2759"/>
<dbReference type="GO" id="GO:0005737">
    <property type="term" value="C:cytoplasm"/>
    <property type="evidence" value="ECO:0007669"/>
    <property type="project" value="UniProtKB-SubCell"/>
</dbReference>
<dbReference type="Proteomes" id="UP001149090">
    <property type="component" value="Unassembled WGS sequence"/>
</dbReference>
<sequence length="71" mass="8276">MKKKKVNETVQMIGSFPPKKEIFEFTSPYEEVLTGEANTKPYKGIAQFSDDDGRILLDLNYTFQLVKEWKD</sequence>
<reference evidence="4" key="1">
    <citation type="submission" date="2022-10" db="EMBL/GenBank/DDBJ databases">
        <title>Novel sulphate-reducing endosymbionts in the free-living metamonad Anaeramoeba.</title>
        <authorList>
            <person name="Jerlstrom-Hultqvist J."/>
            <person name="Cepicka I."/>
            <person name="Gallot-Lavallee L."/>
            <person name="Salas-Leiva D."/>
            <person name="Curtis B.A."/>
            <person name="Zahonova K."/>
            <person name="Pipaliya S."/>
            <person name="Dacks J."/>
            <person name="Roger A.J."/>
        </authorList>
    </citation>
    <scope>NUCLEOTIDE SEQUENCE</scope>
    <source>
        <strain evidence="4">BMAN</strain>
    </source>
</reference>
<dbReference type="Gene3D" id="2.70.50.30">
    <property type="entry name" value="Coagulation Factor XIII, subunit A, domain 1"/>
    <property type="match status" value="1"/>
</dbReference>
<dbReference type="EMBL" id="JAPDFW010000061">
    <property type="protein sequence ID" value="KAJ5076326.1"/>
    <property type="molecule type" value="Genomic_DNA"/>
</dbReference>
<comment type="similarity">
    <text evidence="2">Belongs to the Rho GDI family.</text>
</comment>
<comment type="caution">
    <text evidence="4">The sequence shown here is derived from an EMBL/GenBank/DDBJ whole genome shotgun (WGS) entry which is preliminary data.</text>
</comment>